<feature type="transmembrane region" description="Helical" evidence="1">
    <location>
        <begin position="196"/>
        <end position="218"/>
    </location>
</feature>
<keyword evidence="1" id="KW-1133">Transmembrane helix</keyword>
<feature type="transmembrane region" description="Helical" evidence="1">
    <location>
        <begin position="124"/>
        <end position="148"/>
    </location>
</feature>
<dbReference type="OMA" id="FFPISYI"/>
<dbReference type="InterPro" id="IPR003744">
    <property type="entry name" value="YhhQ"/>
</dbReference>
<comment type="function">
    <text evidence="1">Involved in the import of queuosine (Q) precursors, required for Q precursor salvage.</text>
</comment>
<evidence type="ECO:0000256" key="1">
    <source>
        <dbReference type="HAMAP-Rule" id="MF_02088"/>
    </source>
</evidence>
<protein>
    <recommendedName>
        <fullName evidence="1">Probable queuosine precursor transporter</fullName>
        <shortName evidence="1">Q precursor transporter</shortName>
    </recommendedName>
</protein>
<feature type="transmembrane region" description="Helical" evidence="1">
    <location>
        <begin position="29"/>
        <end position="46"/>
    </location>
</feature>
<dbReference type="HAMAP" id="MF_02088">
    <property type="entry name" value="Q_prec_transport"/>
    <property type="match status" value="1"/>
</dbReference>
<feature type="transmembrane region" description="Helical" evidence="1">
    <location>
        <begin position="85"/>
        <end position="104"/>
    </location>
</feature>
<feature type="transmembrane region" description="Helical" evidence="1">
    <location>
        <begin position="169"/>
        <end position="190"/>
    </location>
</feature>
<dbReference type="PANTHER" id="PTHR34300:SF2">
    <property type="entry name" value="QUEUOSINE PRECURSOR TRANSPORTER-RELATED"/>
    <property type="match status" value="1"/>
</dbReference>
<comment type="caution">
    <text evidence="2">The sequence shown here is derived from an EMBL/GenBank/DDBJ whole genome shotgun (WGS) entry which is preliminary data.</text>
</comment>
<feature type="transmembrane region" description="Helical" evidence="1">
    <location>
        <begin position="52"/>
        <end position="73"/>
    </location>
</feature>
<dbReference type="NCBIfam" id="TIGR00697">
    <property type="entry name" value="queuosine precursor transporter"/>
    <property type="match status" value="1"/>
</dbReference>
<reference evidence="2 3" key="1">
    <citation type="submission" date="2017-07" db="EMBL/GenBank/DDBJ databases">
        <title>Isolation and whole genome analysis of endospore-forming bacteria from heroin.</title>
        <authorList>
            <person name="Kalinowski J."/>
            <person name="Ahrens B."/>
            <person name="Al-Dilaimi A."/>
            <person name="Winkler A."/>
            <person name="Wibberg D."/>
            <person name="Schleenbecker U."/>
            <person name="Ruckert C."/>
            <person name="Wolfel R."/>
            <person name="Grass G."/>
        </authorList>
    </citation>
    <scope>NUCLEOTIDE SEQUENCE [LARGE SCALE GENOMIC DNA]</scope>
    <source>
        <strain evidence="2 3">7539</strain>
    </source>
</reference>
<proteinExistence type="inferred from homology"/>
<dbReference type="EMBL" id="NPCC01000024">
    <property type="protein sequence ID" value="PAE87989.1"/>
    <property type="molecule type" value="Genomic_DNA"/>
</dbReference>
<keyword evidence="1" id="KW-0812">Transmembrane</keyword>
<keyword evidence="1" id="KW-0813">Transport</keyword>
<organism evidence="2 3">
    <name type="scientific">Shouchella clausii</name>
    <name type="common">Alkalihalobacillus clausii</name>
    <dbReference type="NCBI Taxonomy" id="79880"/>
    <lineage>
        <taxon>Bacteria</taxon>
        <taxon>Bacillati</taxon>
        <taxon>Bacillota</taxon>
        <taxon>Bacilli</taxon>
        <taxon>Bacillales</taxon>
        <taxon>Bacillaceae</taxon>
        <taxon>Shouchella</taxon>
    </lineage>
</organism>
<evidence type="ECO:0000313" key="2">
    <source>
        <dbReference type="EMBL" id="PAE87989.1"/>
    </source>
</evidence>
<dbReference type="GO" id="GO:0005886">
    <property type="term" value="C:plasma membrane"/>
    <property type="evidence" value="ECO:0007669"/>
    <property type="project" value="UniProtKB-SubCell"/>
</dbReference>
<accession>A0A268NXK1</accession>
<dbReference type="Pfam" id="PF02592">
    <property type="entry name" value="Vut_1"/>
    <property type="match status" value="1"/>
</dbReference>
<dbReference type="PANTHER" id="PTHR34300">
    <property type="entry name" value="QUEUOSINE PRECURSOR TRANSPORTER-RELATED"/>
    <property type="match status" value="1"/>
</dbReference>
<dbReference type="GO" id="GO:0022857">
    <property type="term" value="F:transmembrane transporter activity"/>
    <property type="evidence" value="ECO:0007669"/>
    <property type="project" value="UniProtKB-UniRule"/>
</dbReference>
<name>A0A268NXK1_SHOCL</name>
<dbReference type="Proteomes" id="UP000216207">
    <property type="component" value="Unassembled WGS sequence"/>
</dbReference>
<comment type="subcellular location">
    <subcellularLocation>
        <location evidence="1">Cell membrane</location>
        <topology evidence="1">Multi-pass membrane protein</topology>
    </subcellularLocation>
</comment>
<evidence type="ECO:0000313" key="3">
    <source>
        <dbReference type="Proteomes" id="UP000216207"/>
    </source>
</evidence>
<keyword evidence="1" id="KW-0472">Membrane</keyword>
<feature type="transmembrane region" description="Helical" evidence="1">
    <location>
        <begin position="6"/>
        <end position="22"/>
    </location>
</feature>
<sequence>MPTELYGFIFALINFLLLGLFYKVFGKTGMICWIGFATILANLQVVKTVELFGLIVTLGNVMYATTFLATDLLNEKHGKQTARTAVWLGFATLFISTVIMQFVVHFPPHSEDLAQEHLAFIFDFALRIAAGSLIAYLISNHLNVYIFAFFKRLFPKPSMLWLRNSASSFIGQAFDTLIFCSIAFLGVYSFDVWLEIAFTTYLMKFLVSLLGIPFIYWLRSIKPLELIK</sequence>
<keyword evidence="1" id="KW-1003">Cell membrane</keyword>
<gene>
    <name evidence="2" type="ORF">CHH72_15475</name>
</gene>
<comment type="similarity">
    <text evidence="1">Belongs to the vitamin uptake transporter (VUT/ECF) (TC 2.A.88) family. Q precursor transporter subfamily.</text>
</comment>
<dbReference type="RefSeq" id="WP_011245743.1">
    <property type="nucleotide sequence ID" value="NZ_BOQQ01000009.1"/>
</dbReference>
<dbReference type="AlphaFoldDB" id="A0A268NXK1"/>